<dbReference type="Proteomes" id="UP000179467">
    <property type="component" value="Unassembled WGS sequence"/>
</dbReference>
<protein>
    <recommendedName>
        <fullName evidence="5">Mitochondrial inner membrane protein</fullName>
    </recommendedName>
</protein>
<name>A0A1S1HD81_9SPHN</name>
<dbReference type="AlphaFoldDB" id="A0A1S1HD81"/>
<feature type="region of interest" description="Disordered" evidence="1">
    <location>
        <begin position="1"/>
        <end position="20"/>
    </location>
</feature>
<dbReference type="OrthoDB" id="7432270at2"/>
<proteinExistence type="predicted"/>
<keyword evidence="2" id="KW-0472">Membrane</keyword>
<keyword evidence="2" id="KW-1133">Transmembrane helix</keyword>
<evidence type="ECO:0000256" key="2">
    <source>
        <dbReference type="SAM" id="Phobius"/>
    </source>
</evidence>
<feature type="region of interest" description="Disordered" evidence="1">
    <location>
        <begin position="280"/>
        <end position="311"/>
    </location>
</feature>
<evidence type="ECO:0000313" key="3">
    <source>
        <dbReference type="EMBL" id="OHT18420.1"/>
    </source>
</evidence>
<feature type="transmembrane region" description="Helical" evidence="2">
    <location>
        <begin position="33"/>
        <end position="54"/>
    </location>
</feature>
<gene>
    <name evidence="3" type="ORF">BHE75_00391</name>
</gene>
<keyword evidence="4" id="KW-1185">Reference proteome</keyword>
<reference evidence="3 4" key="1">
    <citation type="submission" date="2016-09" db="EMBL/GenBank/DDBJ databases">
        <title>Metabolic pathway, cell adaptation mechanisms and a novel monoxygenase revealed through proteogenomic-transcription analysis of a Sphingomonas haloaromaticamans strain degrading the fungicide ortho-phenylphenol.</title>
        <authorList>
            <person name="Perruchon C."/>
            <person name="Papadopoulou E.S."/>
            <person name="Rousidou C."/>
            <person name="Vasileiadis S."/>
            <person name="Tanou G."/>
            <person name="Amoutzias G."/>
            <person name="Molassiotis A."/>
            <person name="Karpouzas D.G."/>
        </authorList>
    </citation>
    <scope>NUCLEOTIDE SEQUENCE [LARGE SCALE GENOMIC DNA]</scope>
    <source>
        <strain evidence="3 4">P3</strain>
    </source>
</reference>
<evidence type="ECO:0008006" key="5">
    <source>
        <dbReference type="Google" id="ProtNLM"/>
    </source>
</evidence>
<sequence>MAHRMEEPGTEHEAQPAPATVTMERQRGRGPSLLLATTAFVLGAGITAYAVHSWRPAAELLTQPADPAQPPIVEAPPPPQAAPSLPLIDPMAQAAIDQRVSDIEARLGRIDARASAAVGNADRAEGLLVAFAARRALDRGVQLGYIEGLLRDRFGESQPQAVATIIAASRQPVTLDDLRSGLSDVAPALASQAPNESWWDGVKREIAGMIVIRKANRPSPAPADRLARARRALEGGRVTEALAEVSRMPGRERAQDWIAAARRYAGARDALDTIETAALLAPRAPAHTPPAAETPAPGAPANERAPAAPPA</sequence>
<comment type="caution">
    <text evidence="3">The sequence shown here is derived from an EMBL/GenBank/DDBJ whole genome shotgun (WGS) entry which is preliminary data.</text>
</comment>
<feature type="compositionally biased region" description="Basic and acidic residues" evidence="1">
    <location>
        <begin position="1"/>
        <end position="14"/>
    </location>
</feature>
<organism evidence="3 4">
    <name type="scientific">Edaphosphingomonas haloaromaticamans</name>
    <dbReference type="NCBI Taxonomy" id="653954"/>
    <lineage>
        <taxon>Bacteria</taxon>
        <taxon>Pseudomonadati</taxon>
        <taxon>Pseudomonadota</taxon>
        <taxon>Alphaproteobacteria</taxon>
        <taxon>Sphingomonadales</taxon>
        <taxon>Rhizorhabdaceae</taxon>
        <taxon>Edaphosphingomonas</taxon>
    </lineage>
</organism>
<evidence type="ECO:0000256" key="1">
    <source>
        <dbReference type="SAM" id="MobiDB-lite"/>
    </source>
</evidence>
<keyword evidence="2" id="KW-0812">Transmembrane</keyword>
<accession>A0A1S1HD81</accession>
<dbReference type="EMBL" id="MIPT01000001">
    <property type="protein sequence ID" value="OHT18420.1"/>
    <property type="molecule type" value="Genomic_DNA"/>
</dbReference>
<evidence type="ECO:0000313" key="4">
    <source>
        <dbReference type="Proteomes" id="UP000179467"/>
    </source>
</evidence>